<organism evidence="1">
    <name type="scientific">marine metagenome</name>
    <dbReference type="NCBI Taxonomy" id="408172"/>
    <lineage>
        <taxon>unclassified sequences</taxon>
        <taxon>metagenomes</taxon>
        <taxon>ecological metagenomes</taxon>
    </lineage>
</organism>
<reference evidence="1" key="1">
    <citation type="submission" date="2018-05" db="EMBL/GenBank/DDBJ databases">
        <authorList>
            <person name="Lanie J.A."/>
            <person name="Ng W.-L."/>
            <person name="Kazmierczak K.M."/>
            <person name="Andrzejewski T.M."/>
            <person name="Davidsen T.M."/>
            <person name="Wayne K.J."/>
            <person name="Tettelin H."/>
            <person name="Glass J.I."/>
            <person name="Rusch D."/>
            <person name="Podicherti R."/>
            <person name="Tsui H.-C.T."/>
            <person name="Winkler M.E."/>
        </authorList>
    </citation>
    <scope>NUCLEOTIDE SEQUENCE</scope>
</reference>
<dbReference type="EMBL" id="UINC01216683">
    <property type="protein sequence ID" value="SVE42921.1"/>
    <property type="molecule type" value="Genomic_DNA"/>
</dbReference>
<sequence>KVIGQLIIAYPDDNRAVNLFFINLKLTKYGLNQ</sequence>
<dbReference type="AlphaFoldDB" id="A0A383DEV0"/>
<proteinExistence type="predicted"/>
<name>A0A383DEV0_9ZZZZ</name>
<feature type="non-terminal residue" evidence="1">
    <location>
        <position position="1"/>
    </location>
</feature>
<protein>
    <submittedName>
        <fullName evidence="1">Uncharacterized protein</fullName>
    </submittedName>
</protein>
<accession>A0A383DEV0</accession>
<evidence type="ECO:0000313" key="1">
    <source>
        <dbReference type="EMBL" id="SVE42921.1"/>
    </source>
</evidence>
<gene>
    <name evidence="1" type="ORF">METZ01_LOCUS495775</name>
</gene>